<proteinExistence type="predicted"/>
<dbReference type="InterPro" id="IPR029058">
    <property type="entry name" value="AB_hydrolase_fold"/>
</dbReference>
<dbReference type="SUPFAM" id="SSF53474">
    <property type="entry name" value="alpha/beta-Hydrolases"/>
    <property type="match status" value="1"/>
</dbReference>
<dbReference type="AlphaFoldDB" id="A0AAW0C321"/>
<feature type="domain" description="Dienelactone hydrolase" evidence="1">
    <location>
        <begin position="29"/>
        <end position="257"/>
    </location>
</feature>
<accession>A0AAW0C321</accession>
<dbReference type="Pfam" id="PF01738">
    <property type="entry name" value="DLH"/>
    <property type="match status" value="1"/>
</dbReference>
<comment type="caution">
    <text evidence="2">The sequence shown here is derived from an EMBL/GenBank/DDBJ whole genome shotgun (WGS) entry which is preliminary data.</text>
</comment>
<dbReference type="EMBL" id="JAWWNJ010000023">
    <property type="protein sequence ID" value="KAK7033096.1"/>
    <property type="molecule type" value="Genomic_DNA"/>
</dbReference>
<dbReference type="GO" id="GO:0016787">
    <property type="term" value="F:hydrolase activity"/>
    <property type="evidence" value="ECO:0007669"/>
    <property type="project" value="InterPro"/>
</dbReference>
<gene>
    <name evidence="2" type="ORF">R3P38DRAFT_3313168</name>
</gene>
<reference evidence="2 3" key="1">
    <citation type="journal article" date="2024" name="J Genomics">
        <title>Draft genome sequencing and assembly of Favolaschia claudopus CIRM-BRFM 2984 isolated from oak limbs.</title>
        <authorList>
            <person name="Navarro D."/>
            <person name="Drula E."/>
            <person name="Chaduli D."/>
            <person name="Cazenave R."/>
            <person name="Ahrendt S."/>
            <person name="Wang J."/>
            <person name="Lipzen A."/>
            <person name="Daum C."/>
            <person name="Barry K."/>
            <person name="Grigoriev I.V."/>
            <person name="Favel A."/>
            <person name="Rosso M.N."/>
            <person name="Martin F."/>
        </authorList>
    </citation>
    <scope>NUCLEOTIDE SEQUENCE [LARGE SCALE GENOMIC DNA]</scope>
    <source>
        <strain evidence="2 3">CIRM-BRFM 2984</strain>
    </source>
</reference>
<dbReference type="Gene3D" id="3.40.50.1820">
    <property type="entry name" value="alpha/beta hydrolase"/>
    <property type="match status" value="1"/>
</dbReference>
<name>A0AAW0C321_9AGAR</name>
<dbReference type="PANTHER" id="PTHR17630">
    <property type="entry name" value="DIENELACTONE HYDROLASE"/>
    <property type="match status" value="1"/>
</dbReference>
<dbReference type="PANTHER" id="PTHR17630:SF105">
    <property type="entry name" value="DIENELACTONE HYDROLASE FAMILY PROTEIN (AFU_ORTHOLOGUE AFUA_4G08790)"/>
    <property type="match status" value="1"/>
</dbReference>
<keyword evidence="3" id="KW-1185">Reference proteome</keyword>
<evidence type="ECO:0000313" key="3">
    <source>
        <dbReference type="Proteomes" id="UP001362999"/>
    </source>
</evidence>
<evidence type="ECO:0000259" key="1">
    <source>
        <dbReference type="Pfam" id="PF01738"/>
    </source>
</evidence>
<dbReference type="InterPro" id="IPR002925">
    <property type="entry name" value="Dienelactn_hydro"/>
</dbReference>
<organism evidence="2 3">
    <name type="scientific">Favolaschia claudopus</name>
    <dbReference type="NCBI Taxonomy" id="2862362"/>
    <lineage>
        <taxon>Eukaryota</taxon>
        <taxon>Fungi</taxon>
        <taxon>Dikarya</taxon>
        <taxon>Basidiomycota</taxon>
        <taxon>Agaricomycotina</taxon>
        <taxon>Agaricomycetes</taxon>
        <taxon>Agaricomycetidae</taxon>
        <taxon>Agaricales</taxon>
        <taxon>Marasmiineae</taxon>
        <taxon>Mycenaceae</taxon>
        <taxon>Favolaschia</taxon>
    </lineage>
</organism>
<protein>
    <submittedName>
        <fullName evidence="2">Protein AIM2</fullName>
    </submittedName>
</protein>
<dbReference type="Proteomes" id="UP001362999">
    <property type="component" value="Unassembled WGS sequence"/>
</dbReference>
<evidence type="ECO:0000313" key="2">
    <source>
        <dbReference type="EMBL" id="KAK7033096.1"/>
    </source>
</evidence>
<sequence length="258" mass="28636">MACTECLTGVIQKGTPIGKEEQVAGLSTYTVGAADSTQIVIIGTDIFGWKFVNTRLLADEYASHGFRVLVPDLFDGYQIPQWTLSARDPVNERPTLVQRIARPFSLSIMIPFVLRNGHSTQTAKLKKLAEQLRQEHAGAKIGFVGFCWGGRYAITLNSLFDASVAAHPSLVKYPAELDGVTKPISFALAPTDHNYDARRGEETENLLKEKGLTDVEVVVYPGVQHGFTIRADLQNEQKKEARDKAVAQVVEWFQRYLI</sequence>